<gene>
    <name evidence="1" type="ORF">ANN_09890</name>
</gene>
<dbReference type="EMBL" id="JAJSOF020000005">
    <property type="protein sequence ID" value="KAJ4447881.1"/>
    <property type="molecule type" value="Genomic_DNA"/>
</dbReference>
<keyword evidence="2" id="KW-1185">Reference proteome</keyword>
<reference evidence="1 2" key="1">
    <citation type="journal article" date="2022" name="Allergy">
        <title>Genome assembly and annotation of Periplaneta americana reveal a comprehensive cockroach allergen profile.</title>
        <authorList>
            <person name="Wang L."/>
            <person name="Xiong Q."/>
            <person name="Saelim N."/>
            <person name="Wang L."/>
            <person name="Nong W."/>
            <person name="Wan A.T."/>
            <person name="Shi M."/>
            <person name="Liu X."/>
            <person name="Cao Q."/>
            <person name="Hui J.H.L."/>
            <person name="Sookrung N."/>
            <person name="Leung T.F."/>
            <person name="Tungtrongchitr A."/>
            <person name="Tsui S.K.W."/>
        </authorList>
    </citation>
    <scope>NUCLEOTIDE SEQUENCE [LARGE SCALE GENOMIC DNA]</scope>
    <source>
        <strain evidence="1">PWHHKU_190912</strain>
    </source>
</reference>
<sequence length="237" mass="27207">MADGRKMLQGVFRAVIYKRLFCINIAHLIGKSLGNQVAEREVRQGDNTILCHLARAIDTSCNTLVSHTMDSSQNTTVVTDLYFLMGSAVWLQEGKGTRDAIGLLRTIGERYLEKNKEVYIVFVDLEKAFDRVDCNKLMRILKKIGVGWKERRLFSNLYMKQVKVRIGEDMSEESEIEELQQSRPLPDTNQILEKSTEFNLTLYIAFVDYNKAFESVDHNSVEQALNKQGVNSKYIRN</sequence>
<organism evidence="1 2">
    <name type="scientific">Periplaneta americana</name>
    <name type="common">American cockroach</name>
    <name type="synonym">Blatta americana</name>
    <dbReference type="NCBI Taxonomy" id="6978"/>
    <lineage>
        <taxon>Eukaryota</taxon>
        <taxon>Metazoa</taxon>
        <taxon>Ecdysozoa</taxon>
        <taxon>Arthropoda</taxon>
        <taxon>Hexapoda</taxon>
        <taxon>Insecta</taxon>
        <taxon>Pterygota</taxon>
        <taxon>Neoptera</taxon>
        <taxon>Polyneoptera</taxon>
        <taxon>Dictyoptera</taxon>
        <taxon>Blattodea</taxon>
        <taxon>Blattoidea</taxon>
        <taxon>Blattidae</taxon>
        <taxon>Blattinae</taxon>
        <taxon>Periplaneta</taxon>
    </lineage>
</organism>
<dbReference type="PANTHER" id="PTHR47027">
    <property type="entry name" value="REVERSE TRANSCRIPTASE DOMAIN-CONTAINING PROTEIN"/>
    <property type="match status" value="1"/>
</dbReference>
<dbReference type="PANTHER" id="PTHR47027:SF20">
    <property type="entry name" value="REVERSE TRANSCRIPTASE-LIKE PROTEIN WITH RNA-DIRECTED DNA POLYMERASE DOMAIN"/>
    <property type="match status" value="1"/>
</dbReference>
<proteinExistence type="predicted"/>
<evidence type="ECO:0000313" key="2">
    <source>
        <dbReference type="Proteomes" id="UP001148838"/>
    </source>
</evidence>
<evidence type="ECO:0008006" key="3">
    <source>
        <dbReference type="Google" id="ProtNLM"/>
    </source>
</evidence>
<comment type="caution">
    <text evidence="1">The sequence shown here is derived from an EMBL/GenBank/DDBJ whole genome shotgun (WGS) entry which is preliminary data.</text>
</comment>
<protein>
    <recommendedName>
        <fullName evidence="3">Reverse transcriptase domain-containing protein</fullName>
    </recommendedName>
</protein>
<name>A0ABQ8TMJ7_PERAM</name>
<accession>A0ABQ8TMJ7</accession>
<evidence type="ECO:0000313" key="1">
    <source>
        <dbReference type="EMBL" id="KAJ4447881.1"/>
    </source>
</evidence>
<dbReference type="Proteomes" id="UP001148838">
    <property type="component" value="Unassembled WGS sequence"/>
</dbReference>